<dbReference type="PANTHER" id="PTHR40077:SF1">
    <property type="entry name" value="MEMBRANE PROTEIN"/>
    <property type="match status" value="1"/>
</dbReference>
<keyword evidence="4 6" id="KW-1133">Transmembrane helix</keyword>
<evidence type="ECO:0000313" key="8">
    <source>
        <dbReference type="EMBL" id="TXR52731.1"/>
    </source>
</evidence>
<proteinExistence type="predicted"/>
<evidence type="ECO:0000256" key="3">
    <source>
        <dbReference type="ARBA" id="ARBA00022692"/>
    </source>
</evidence>
<protein>
    <submittedName>
        <fullName evidence="8">DUF3817 domain-containing protein</fullName>
    </submittedName>
</protein>
<accession>A0A5C8Z6F4</accession>
<keyword evidence="9" id="KW-1185">Reference proteome</keyword>
<dbReference type="AlphaFoldDB" id="A0A5C8Z6F4"/>
<dbReference type="InterPro" id="IPR023845">
    <property type="entry name" value="DUF3817_TM"/>
</dbReference>
<dbReference type="RefSeq" id="WP_147927853.1">
    <property type="nucleotide sequence ID" value="NZ_VKAC01000012.1"/>
</dbReference>
<dbReference type="OrthoDB" id="2365435at2"/>
<keyword evidence="5 6" id="KW-0472">Membrane</keyword>
<dbReference type="Pfam" id="PF12823">
    <property type="entry name" value="DUF3817"/>
    <property type="match status" value="1"/>
</dbReference>
<dbReference type="Proteomes" id="UP000321234">
    <property type="component" value="Unassembled WGS sequence"/>
</dbReference>
<organism evidence="8 9">
    <name type="scientific">Quadrisphaera setariae</name>
    <dbReference type="NCBI Taxonomy" id="2593304"/>
    <lineage>
        <taxon>Bacteria</taxon>
        <taxon>Bacillati</taxon>
        <taxon>Actinomycetota</taxon>
        <taxon>Actinomycetes</taxon>
        <taxon>Kineosporiales</taxon>
        <taxon>Kineosporiaceae</taxon>
        <taxon>Quadrisphaera</taxon>
    </lineage>
</organism>
<gene>
    <name evidence="8" type="ORF">FMM08_18465</name>
</gene>
<keyword evidence="2" id="KW-1003">Cell membrane</keyword>
<evidence type="ECO:0000259" key="7">
    <source>
        <dbReference type="Pfam" id="PF12823"/>
    </source>
</evidence>
<dbReference type="EMBL" id="VKAC01000012">
    <property type="protein sequence ID" value="TXR52731.1"/>
    <property type="molecule type" value="Genomic_DNA"/>
</dbReference>
<keyword evidence="3 6" id="KW-0812">Transmembrane</keyword>
<sequence>MPASDALTSRQRLVLRAFTTVAVIEACTWVGLLTGMYFKYLAADTTEVGVKVFGPLHGAAFVAYLVLSVLAWRVLRWSWGTLLTALVCSVPPLFTVVFEVWAARTGRLTPAASRTRVLA</sequence>
<feature type="transmembrane region" description="Helical" evidence="6">
    <location>
        <begin position="58"/>
        <end position="75"/>
    </location>
</feature>
<dbReference type="NCBIfam" id="TIGR03954">
    <property type="entry name" value="integ_memb_HG"/>
    <property type="match status" value="1"/>
</dbReference>
<evidence type="ECO:0000256" key="2">
    <source>
        <dbReference type="ARBA" id="ARBA00022475"/>
    </source>
</evidence>
<comment type="caution">
    <text evidence="8">The sequence shown here is derived from an EMBL/GenBank/DDBJ whole genome shotgun (WGS) entry which is preliminary data.</text>
</comment>
<feature type="transmembrane region" description="Helical" evidence="6">
    <location>
        <begin position="82"/>
        <end position="103"/>
    </location>
</feature>
<dbReference type="GO" id="GO:0005886">
    <property type="term" value="C:plasma membrane"/>
    <property type="evidence" value="ECO:0007669"/>
    <property type="project" value="UniProtKB-SubCell"/>
</dbReference>
<evidence type="ECO:0000256" key="1">
    <source>
        <dbReference type="ARBA" id="ARBA00004651"/>
    </source>
</evidence>
<evidence type="ECO:0000256" key="4">
    <source>
        <dbReference type="ARBA" id="ARBA00022989"/>
    </source>
</evidence>
<dbReference type="PANTHER" id="PTHR40077">
    <property type="entry name" value="MEMBRANE PROTEIN-RELATED"/>
    <property type="match status" value="1"/>
</dbReference>
<name>A0A5C8Z6F4_9ACTN</name>
<evidence type="ECO:0000256" key="6">
    <source>
        <dbReference type="SAM" id="Phobius"/>
    </source>
</evidence>
<evidence type="ECO:0000313" key="9">
    <source>
        <dbReference type="Proteomes" id="UP000321234"/>
    </source>
</evidence>
<comment type="subcellular location">
    <subcellularLocation>
        <location evidence="1">Cell membrane</location>
        <topology evidence="1">Multi-pass membrane protein</topology>
    </subcellularLocation>
</comment>
<feature type="domain" description="DUF3817" evidence="7">
    <location>
        <begin position="15"/>
        <end position="104"/>
    </location>
</feature>
<evidence type="ECO:0000256" key="5">
    <source>
        <dbReference type="ARBA" id="ARBA00023136"/>
    </source>
</evidence>
<feature type="transmembrane region" description="Helical" evidence="6">
    <location>
        <begin position="13"/>
        <end position="38"/>
    </location>
</feature>
<reference evidence="8 9" key="1">
    <citation type="submission" date="2019-07" db="EMBL/GenBank/DDBJ databases">
        <title>Quadrisphaera sp. strain DD2A genome sequencing and assembly.</title>
        <authorList>
            <person name="Kim I."/>
        </authorList>
    </citation>
    <scope>NUCLEOTIDE SEQUENCE [LARGE SCALE GENOMIC DNA]</scope>
    <source>
        <strain evidence="8 9">DD2A</strain>
    </source>
</reference>